<organism evidence="2 3">
    <name type="scientific">Artemisia annua</name>
    <name type="common">Sweet wormwood</name>
    <dbReference type="NCBI Taxonomy" id="35608"/>
    <lineage>
        <taxon>Eukaryota</taxon>
        <taxon>Viridiplantae</taxon>
        <taxon>Streptophyta</taxon>
        <taxon>Embryophyta</taxon>
        <taxon>Tracheophyta</taxon>
        <taxon>Spermatophyta</taxon>
        <taxon>Magnoliopsida</taxon>
        <taxon>eudicotyledons</taxon>
        <taxon>Gunneridae</taxon>
        <taxon>Pentapetalae</taxon>
        <taxon>asterids</taxon>
        <taxon>campanulids</taxon>
        <taxon>Asterales</taxon>
        <taxon>Asteraceae</taxon>
        <taxon>Asteroideae</taxon>
        <taxon>Anthemideae</taxon>
        <taxon>Artemisiinae</taxon>
        <taxon>Artemisia</taxon>
    </lineage>
</organism>
<comment type="caution">
    <text evidence="2">The sequence shown here is derived from an EMBL/GenBank/DDBJ whole genome shotgun (WGS) entry which is preliminary data.</text>
</comment>
<evidence type="ECO:0000313" key="2">
    <source>
        <dbReference type="EMBL" id="PWA41500.1"/>
    </source>
</evidence>
<proteinExistence type="predicted"/>
<keyword evidence="3" id="KW-1185">Reference proteome</keyword>
<dbReference type="AlphaFoldDB" id="A0A2U1KXP0"/>
<dbReference type="EMBL" id="PKPP01013045">
    <property type="protein sequence ID" value="PWA41500.1"/>
    <property type="molecule type" value="Genomic_DNA"/>
</dbReference>
<dbReference type="Proteomes" id="UP000245207">
    <property type="component" value="Unassembled WGS sequence"/>
</dbReference>
<sequence length="137" mass="15234">MLAEDATIFQRVATIMFEQMSAKVLVVGERVQAVEALNTYNWPAHSSYHMTSPYQPKLKLGSKVRSNKITGFNVTNYAKMRDNIPTKNNTLGFRVSVKPSQTKVAPPLMAHETSNSPDTSLVVKVPSPTLKQLKLET</sequence>
<gene>
    <name evidence="2" type="ORF">CTI12_AA553370</name>
</gene>
<protein>
    <submittedName>
        <fullName evidence="2">Uncharacterized protein</fullName>
    </submittedName>
</protein>
<name>A0A2U1KXP0_ARTAN</name>
<evidence type="ECO:0000256" key="1">
    <source>
        <dbReference type="SAM" id="MobiDB-lite"/>
    </source>
</evidence>
<feature type="region of interest" description="Disordered" evidence="1">
    <location>
        <begin position="103"/>
        <end position="122"/>
    </location>
</feature>
<accession>A0A2U1KXP0</accession>
<reference evidence="2 3" key="1">
    <citation type="journal article" date="2018" name="Mol. Plant">
        <title>The genome of Artemisia annua provides insight into the evolution of Asteraceae family and artemisinin biosynthesis.</title>
        <authorList>
            <person name="Shen Q."/>
            <person name="Zhang L."/>
            <person name="Liao Z."/>
            <person name="Wang S."/>
            <person name="Yan T."/>
            <person name="Shi P."/>
            <person name="Liu M."/>
            <person name="Fu X."/>
            <person name="Pan Q."/>
            <person name="Wang Y."/>
            <person name="Lv Z."/>
            <person name="Lu X."/>
            <person name="Zhang F."/>
            <person name="Jiang W."/>
            <person name="Ma Y."/>
            <person name="Chen M."/>
            <person name="Hao X."/>
            <person name="Li L."/>
            <person name="Tang Y."/>
            <person name="Lv G."/>
            <person name="Zhou Y."/>
            <person name="Sun X."/>
            <person name="Brodelius P.E."/>
            <person name="Rose J.K.C."/>
            <person name="Tang K."/>
        </authorList>
    </citation>
    <scope>NUCLEOTIDE SEQUENCE [LARGE SCALE GENOMIC DNA]</scope>
    <source>
        <strain evidence="3">cv. Huhao1</strain>
        <tissue evidence="2">Leaf</tissue>
    </source>
</reference>
<evidence type="ECO:0000313" key="3">
    <source>
        <dbReference type="Proteomes" id="UP000245207"/>
    </source>
</evidence>